<protein>
    <recommendedName>
        <fullName evidence="2 8">DNA damage-binding protein CMR1</fullName>
    </recommendedName>
</protein>
<keyword evidence="5 8" id="KW-0227">DNA damage</keyword>
<evidence type="ECO:0000313" key="9">
    <source>
        <dbReference type="EMBL" id="CAG8601767.1"/>
    </source>
</evidence>
<feature type="repeat" description="WD" evidence="7">
    <location>
        <begin position="329"/>
        <end position="366"/>
    </location>
</feature>
<comment type="similarity">
    <text evidence="1 8">Belongs to the WD repeat DDB2/WDR76 family.</text>
</comment>
<dbReference type="PROSITE" id="PS00678">
    <property type="entry name" value="WD_REPEATS_1"/>
    <property type="match status" value="1"/>
</dbReference>
<dbReference type="Proteomes" id="UP000789759">
    <property type="component" value="Unassembled WGS sequence"/>
</dbReference>
<accession>A0A9N9CJ17</accession>
<dbReference type="Gene3D" id="2.130.10.10">
    <property type="entry name" value="YVTN repeat-like/Quinoprotein amine dehydrogenase"/>
    <property type="match status" value="1"/>
</dbReference>
<dbReference type="PANTHER" id="PTHR14773:SF0">
    <property type="entry name" value="WD REPEAT-CONTAINING PROTEIN 76"/>
    <property type="match status" value="1"/>
</dbReference>
<organism evidence="9 10">
    <name type="scientific">Cetraspora pellucida</name>
    <dbReference type="NCBI Taxonomy" id="1433469"/>
    <lineage>
        <taxon>Eukaryota</taxon>
        <taxon>Fungi</taxon>
        <taxon>Fungi incertae sedis</taxon>
        <taxon>Mucoromycota</taxon>
        <taxon>Glomeromycotina</taxon>
        <taxon>Glomeromycetes</taxon>
        <taxon>Diversisporales</taxon>
        <taxon>Gigasporaceae</taxon>
        <taxon>Cetraspora</taxon>
    </lineage>
</organism>
<dbReference type="InterPro" id="IPR015943">
    <property type="entry name" value="WD40/YVTN_repeat-like_dom_sf"/>
</dbReference>
<evidence type="ECO:0000256" key="4">
    <source>
        <dbReference type="ARBA" id="ARBA00022737"/>
    </source>
</evidence>
<name>A0A9N9CJ17_9GLOM</name>
<evidence type="ECO:0000256" key="1">
    <source>
        <dbReference type="ARBA" id="ARBA00005434"/>
    </source>
</evidence>
<comment type="caution">
    <text evidence="9">The sequence shown here is derived from an EMBL/GenBank/DDBJ whole genome shotgun (WGS) entry which is preliminary data.</text>
</comment>
<dbReference type="SMART" id="SM00320">
    <property type="entry name" value="WD40"/>
    <property type="match status" value="5"/>
</dbReference>
<dbReference type="Pfam" id="PF00400">
    <property type="entry name" value="WD40"/>
    <property type="match status" value="3"/>
</dbReference>
<dbReference type="GO" id="GO:0005634">
    <property type="term" value="C:nucleus"/>
    <property type="evidence" value="ECO:0007669"/>
    <property type="project" value="TreeGrafter"/>
</dbReference>
<dbReference type="PANTHER" id="PTHR14773">
    <property type="entry name" value="WD REPEAT-CONTAINING PROTEIN 76"/>
    <property type="match status" value="1"/>
</dbReference>
<gene>
    <name evidence="9" type="ORF">CPELLU_LOCUS7026</name>
</gene>
<keyword evidence="4" id="KW-0677">Repeat</keyword>
<keyword evidence="10" id="KW-1185">Reference proteome</keyword>
<dbReference type="InterPro" id="IPR019775">
    <property type="entry name" value="WD40_repeat_CS"/>
</dbReference>
<feature type="repeat" description="WD" evidence="7">
    <location>
        <begin position="296"/>
        <end position="320"/>
    </location>
</feature>
<dbReference type="GO" id="GO:0006974">
    <property type="term" value="P:DNA damage response"/>
    <property type="evidence" value="ECO:0007669"/>
    <property type="project" value="UniProtKB-KW"/>
</dbReference>
<proteinExistence type="inferred from homology"/>
<dbReference type="InterPro" id="IPR050853">
    <property type="entry name" value="WD_repeat_DNA-damage-binding"/>
</dbReference>
<dbReference type="InterPro" id="IPR036322">
    <property type="entry name" value="WD40_repeat_dom_sf"/>
</dbReference>
<evidence type="ECO:0000256" key="8">
    <source>
        <dbReference type="RuleBase" id="RU365004"/>
    </source>
</evidence>
<feature type="repeat" description="WD" evidence="7">
    <location>
        <begin position="188"/>
        <end position="230"/>
    </location>
</feature>
<dbReference type="SUPFAM" id="SSF50978">
    <property type="entry name" value="WD40 repeat-like"/>
    <property type="match status" value="1"/>
</dbReference>
<keyword evidence="3 7" id="KW-0853">WD repeat</keyword>
<dbReference type="EMBL" id="CAJVQA010004577">
    <property type="protein sequence ID" value="CAG8601767.1"/>
    <property type="molecule type" value="Genomic_DNA"/>
</dbReference>
<dbReference type="PROSITE" id="PS50082">
    <property type="entry name" value="WD_REPEATS_2"/>
    <property type="match status" value="3"/>
</dbReference>
<evidence type="ECO:0000256" key="2">
    <source>
        <dbReference type="ARBA" id="ARBA00021132"/>
    </source>
</evidence>
<sequence>MGEDLTLNEYEKQRLENIRRNEEILRQLNIPELVLEAKRKAEQDEKRREGEKRVRMMGDLDLNSIRSDMTSVDDTNDFVDIISNLTKSNLNEDRESISDDNIDYSCIAGGADGFKAVRMANKSLAIGEKWSSVKVTPERIYCIAIHPAKEKVLVAAGDKIGWLGFWDVKESIKSEDEDEEDQPRTYLFKAHTKTITSTMYSPTNYNNLYTCSYDGSIRSFDFNQAKFVEAFAYSDSRNDYFLSSMDMDPNGQIIYLSTNNGKFGIKDIREPIETFTEYKLLEHKIGCISINKIHPQYLVTSSLDRTMRLWDIRKLNAETSTEIQKIQFSNSVTSAYWSPNGNQIVSSSFDDTVKVFDFDEENNLKEGKWVTMFRATWNPNPNVHPHFIIGNMGRSAEIMSGINGDLICNLRDERLTAIPAVNAFHPNINLIISGNASGRMVAWEERVKQPPLEEDKKMLQPLVVINGKYH</sequence>
<keyword evidence="6 8" id="KW-0238">DNA-binding</keyword>
<dbReference type="AlphaFoldDB" id="A0A9N9CJ17"/>
<comment type="function">
    <text evidence="8">DNA-binding protein that binds to both single- and double-stranded DNA. Binds preferentially to UV-damaged DNA. May be involved in DNA-metabolic processes.</text>
</comment>
<evidence type="ECO:0000313" key="10">
    <source>
        <dbReference type="Proteomes" id="UP000789759"/>
    </source>
</evidence>
<dbReference type="GO" id="GO:2000001">
    <property type="term" value="P:regulation of DNA damage checkpoint"/>
    <property type="evidence" value="ECO:0007669"/>
    <property type="project" value="TreeGrafter"/>
</dbReference>
<dbReference type="InterPro" id="IPR001680">
    <property type="entry name" value="WD40_rpt"/>
</dbReference>
<evidence type="ECO:0000256" key="3">
    <source>
        <dbReference type="ARBA" id="ARBA00022574"/>
    </source>
</evidence>
<evidence type="ECO:0000256" key="6">
    <source>
        <dbReference type="ARBA" id="ARBA00023125"/>
    </source>
</evidence>
<evidence type="ECO:0000256" key="7">
    <source>
        <dbReference type="PROSITE-ProRule" id="PRU00221"/>
    </source>
</evidence>
<reference evidence="9" key="1">
    <citation type="submission" date="2021-06" db="EMBL/GenBank/DDBJ databases">
        <authorList>
            <person name="Kallberg Y."/>
            <person name="Tangrot J."/>
            <person name="Rosling A."/>
        </authorList>
    </citation>
    <scope>NUCLEOTIDE SEQUENCE</scope>
    <source>
        <strain evidence="9">FL966</strain>
    </source>
</reference>
<dbReference type="OrthoDB" id="9890280at2759"/>
<dbReference type="GO" id="GO:0003677">
    <property type="term" value="F:DNA binding"/>
    <property type="evidence" value="ECO:0007669"/>
    <property type="project" value="UniProtKB-UniRule"/>
</dbReference>
<evidence type="ECO:0000256" key="5">
    <source>
        <dbReference type="ARBA" id="ARBA00022763"/>
    </source>
</evidence>